<dbReference type="Pfam" id="PF11828">
    <property type="entry name" value="DUF3348"/>
    <property type="match status" value="1"/>
</dbReference>
<dbReference type="InterPro" id="IPR021783">
    <property type="entry name" value="DUF3348"/>
</dbReference>
<reference evidence="1 2" key="1">
    <citation type="submission" date="2016-08" db="EMBL/GenBank/DDBJ databases">
        <title>Evolution of the type three secretion system and type three effector repertoires in Xanthomonas.</title>
        <authorList>
            <person name="Merda D."/>
            <person name="Briand M."/>
            <person name="Bosis E."/>
            <person name="Rousseau C."/>
            <person name="Portier P."/>
            <person name="Jacques M.-A."/>
            <person name="Fischer-Le Saux M."/>
        </authorList>
    </citation>
    <scope>NUCLEOTIDE SEQUENCE [LARGE SCALE GENOMIC DNA]</scope>
    <source>
        <strain evidence="1 2">CFBP 7645</strain>
    </source>
</reference>
<evidence type="ECO:0000313" key="2">
    <source>
        <dbReference type="Proteomes" id="UP000239204"/>
    </source>
</evidence>
<comment type="caution">
    <text evidence="1">The sequence shown here is derived from an EMBL/GenBank/DDBJ whole genome shotgun (WGS) entry which is preliminary data.</text>
</comment>
<sequence>MTGTMAKASPRAPLSGPAFIRLLARLTDAHVAQSNHALADRLSQWIDWTRAVAVSKALDGKLPEIDALPETRRLDTEACARVRTGLATSSVVELEAVLARARRDACSATAADSDAAAAMPALDYAPFRQHYLAMQRAMRTATGDLRGRLRDMLALESGEMARLAEVDAVMELTLSPREQTLLNHLPNLLGAHFERLRDAAQAQNPASDGEAAPRAVSDGWLDVFRKDMQSVLLAELDVRFHPIEGLLAALRTR</sequence>
<dbReference type="AlphaFoldDB" id="A0A2S7AI85"/>
<proteinExistence type="predicted"/>
<protein>
    <recommendedName>
        <fullName evidence="3">DUF3348 domain-containing protein</fullName>
    </recommendedName>
</protein>
<accession>A0A2S7AI85</accession>
<dbReference type="EMBL" id="MIGY01000001">
    <property type="protein sequence ID" value="PPU09625.1"/>
    <property type="molecule type" value="Genomic_DNA"/>
</dbReference>
<gene>
    <name evidence="1" type="ORF">XarjCFBP7645_04910</name>
</gene>
<evidence type="ECO:0008006" key="3">
    <source>
        <dbReference type="Google" id="ProtNLM"/>
    </source>
</evidence>
<dbReference type="Proteomes" id="UP000239204">
    <property type="component" value="Unassembled WGS sequence"/>
</dbReference>
<name>A0A2S7AI85_9XANT</name>
<organism evidence="1 2">
    <name type="scientific">Xanthomonas arboricola</name>
    <dbReference type="NCBI Taxonomy" id="56448"/>
    <lineage>
        <taxon>Bacteria</taxon>
        <taxon>Pseudomonadati</taxon>
        <taxon>Pseudomonadota</taxon>
        <taxon>Gammaproteobacteria</taxon>
        <taxon>Lysobacterales</taxon>
        <taxon>Lysobacteraceae</taxon>
        <taxon>Xanthomonas</taxon>
    </lineage>
</organism>
<evidence type="ECO:0000313" key="1">
    <source>
        <dbReference type="EMBL" id="PPU09625.1"/>
    </source>
</evidence>